<keyword evidence="2" id="KW-1185">Reference proteome</keyword>
<sequence length="39" mass="4387">MARTNAGCYLLQHIGGFKKLLTNWQNAKIVTQLIIESVI</sequence>
<reference evidence="1 2" key="1">
    <citation type="submission" date="2014-03" db="EMBL/GenBank/DDBJ databases">
        <title>The genomes of two eusocial bee gut symbionts.</title>
        <authorList>
            <person name="Kwong W.K."/>
            <person name="Engel P."/>
            <person name="Koch H."/>
            <person name="Moran N.A."/>
        </authorList>
    </citation>
    <scope>NUCLEOTIDE SEQUENCE [LARGE SCALE GENOMIC DNA]</scope>
    <source>
        <strain evidence="2">wkB29</strain>
    </source>
</reference>
<proteinExistence type="predicted"/>
<evidence type="ECO:0000313" key="1">
    <source>
        <dbReference type="EMBL" id="KDN14177.1"/>
    </source>
</evidence>
<organism evidence="1 2">
    <name type="scientific">Snodgrassella communis</name>
    <dbReference type="NCBI Taxonomy" id="2946699"/>
    <lineage>
        <taxon>Bacteria</taxon>
        <taxon>Pseudomonadati</taxon>
        <taxon>Pseudomonadota</taxon>
        <taxon>Betaproteobacteria</taxon>
        <taxon>Neisseriales</taxon>
        <taxon>Neisseriaceae</taxon>
        <taxon>Snodgrassella</taxon>
    </lineage>
</organism>
<accession>A0A836MQB4</accession>
<gene>
    <name evidence="1" type="ORF">SALWKB29_1838</name>
</gene>
<dbReference type="EMBL" id="JFZV01000010">
    <property type="protein sequence ID" value="KDN14177.1"/>
    <property type="molecule type" value="Genomic_DNA"/>
</dbReference>
<name>A0A836MQB4_9NEIS</name>
<evidence type="ECO:0000313" key="2">
    <source>
        <dbReference type="Proteomes" id="UP000027170"/>
    </source>
</evidence>
<dbReference type="Proteomes" id="UP000027170">
    <property type="component" value="Unassembled WGS sequence"/>
</dbReference>
<comment type="caution">
    <text evidence="1">The sequence shown here is derived from an EMBL/GenBank/DDBJ whole genome shotgun (WGS) entry which is preliminary data.</text>
</comment>
<dbReference type="AlphaFoldDB" id="A0A836MQB4"/>
<protein>
    <submittedName>
        <fullName evidence="1">Uncharacterized protein</fullName>
    </submittedName>
</protein>